<protein>
    <submittedName>
        <fullName evidence="2">Uncharacterized protein</fullName>
    </submittedName>
</protein>
<comment type="caution">
    <text evidence="2">The sequence shown here is derived from an EMBL/GenBank/DDBJ whole genome shotgun (WGS) entry which is preliminary data.</text>
</comment>
<accession>A0A4Z0Z0P1</accession>
<feature type="region of interest" description="Disordered" evidence="1">
    <location>
        <begin position="14"/>
        <end position="49"/>
    </location>
</feature>
<dbReference type="Proteomes" id="UP000297716">
    <property type="component" value="Unassembled WGS sequence"/>
</dbReference>
<sequence>MPSQEELIRMREAAIASREKRRQNKAEKEYQERKEAENRVDSAGRVSKERRKKWGGVDYRVEDADYLLNMFLPLGSFRS</sequence>
<organism evidence="2 3">
    <name type="scientific">Xylaria hypoxylon</name>
    <dbReference type="NCBI Taxonomy" id="37992"/>
    <lineage>
        <taxon>Eukaryota</taxon>
        <taxon>Fungi</taxon>
        <taxon>Dikarya</taxon>
        <taxon>Ascomycota</taxon>
        <taxon>Pezizomycotina</taxon>
        <taxon>Sordariomycetes</taxon>
        <taxon>Xylariomycetidae</taxon>
        <taxon>Xylariales</taxon>
        <taxon>Xylariaceae</taxon>
        <taxon>Xylaria</taxon>
    </lineage>
</organism>
<gene>
    <name evidence="2" type="ORF">E0Z10_g3674</name>
</gene>
<dbReference type="AlphaFoldDB" id="A0A4Z0Z0P1"/>
<keyword evidence="3" id="KW-1185">Reference proteome</keyword>
<reference evidence="2 3" key="1">
    <citation type="submission" date="2019-03" db="EMBL/GenBank/DDBJ databases">
        <title>Draft genome sequence of Xylaria hypoxylon DSM 108379, a ubiquitous saprotrophic-parasitic fungi on hardwood.</title>
        <authorList>
            <person name="Buettner E."/>
            <person name="Leonhardt S."/>
            <person name="Gebauer A.M."/>
            <person name="Liers C."/>
            <person name="Hofrichter M."/>
            <person name="Kellner H."/>
        </authorList>
    </citation>
    <scope>NUCLEOTIDE SEQUENCE [LARGE SCALE GENOMIC DNA]</scope>
    <source>
        <strain evidence="2 3">DSM 108379</strain>
    </source>
</reference>
<proteinExistence type="predicted"/>
<feature type="compositionally biased region" description="Basic and acidic residues" evidence="1">
    <location>
        <begin position="24"/>
        <end position="42"/>
    </location>
</feature>
<name>A0A4Z0Z0P1_9PEZI</name>
<dbReference type="EMBL" id="SKBN01000053">
    <property type="protein sequence ID" value="TGJ85060.1"/>
    <property type="molecule type" value="Genomic_DNA"/>
</dbReference>
<evidence type="ECO:0000313" key="3">
    <source>
        <dbReference type="Proteomes" id="UP000297716"/>
    </source>
</evidence>
<evidence type="ECO:0000313" key="2">
    <source>
        <dbReference type="EMBL" id="TGJ85060.1"/>
    </source>
</evidence>
<evidence type="ECO:0000256" key="1">
    <source>
        <dbReference type="SAM" id="MobiDB-lite"/>
    </source>
</evidence>